<reference evidence="15 16" key="1">
    <citation type="submission" date="2019-07" db="EMBL/GenBank/DDBJ databases">
        <authorList>
            <person name="Hibberd C M."/>
            <person name="Gehrig L. J."/>
            <person name="Chang H.-W."/>
            <person name="Venkatesh S."/>
        </authorList>
    </citation>
    <scope>NUCLEOTIDE SEQUENCE [LARGE SCALE GENOMIC DNA]</scope>
    <source>
        <strain evidence="15">Dorea_longicatena_SSTS_Bg7063</strain>
    </source>
</reference>
<dbReference type="InterPro" id="IPR026019">
    <property type="entry name" value="Ribul_P_3_epim"/>
</dbReference>
<dbReference type="RefSeq" id="WP_144100747.1">
    <property type="nucleotide sequence ID" value="NZ_CABHNM010000034.1"/>
</dbReference>
<dbReference type="PIRSF" id="PIRSF001461">
    <property type="entry name" value="RPE"/>
    <property type="match status" value="1"/>
</dbReference>
<feature type="active site" description="Proton acceptor" evidence="10 12">
    <location>
        <position position="35"/>
    </location>
</feature>
<keyword evidence="8 10" id="KW-0479">Metal-binding</keyword>
<dbReference type="PANTHER" id="PTHR11749">
    <property type="entry name" value="RIBULOSE-5-PHOSPHATE-3-EPIMERASE"/>
    <property type="match status" value="1"/>
</dbReference>
<evidence type="ECO:0000256" key="12">
    <source>
        <dbReference type="PIRSR" id="PIRSR001461-1"/>
    </source>
</evidence>
<feature type="binding site" evidence="10">
    <location>
        <begin position="175"/>
        <end position="177"/>
    </location>
    <ligand>
        <name>substrate</name>
    </ligand>
</feature>
<dbReference type="EMBL" id="CABHNM010000034">
    <property type="protein sequence ID" value="VUX06078.1"/>
    <property type="molecule type" value="Genomic_DNA"/>
</dbReference>
<organism evidence="15 16">
    <name type="scientific">Dorea longicatena</name>
    <dbReference type="NCBI Taxonomy" id="88431"/>
    <lineage>
        <taxon>Bacteria</taxon>
        <taxon>Bacillati</taxon>
        <taxon>Bacillota</taxon>
        <taxon>Clostridia</taxon>
        <taxon>Lachnospirales</taxon>
        <taxon>Lachnospiraceae</taxon>
        <taxon>Dorea</taxon>
    </lineage>
</organism>
<feature type="binding site" evidence="10 13">
    <location>
        <position position="175"/>
    </location>
    <ligand>
        <name>a divalent metal cation</name>
        <dbReference type="ChEBI" id="CHEBI:60240"/>
    </ligand>
</feature>
<keyword evidence="9 10" id="KW-0413">Isomerase</keyword>
<evidence type="ECO:0000256" key="13">
    <source>
        <dbReference type="PIRSR" id="PIRSR001461-2"/>
    </source>
</evidence>
<feature type="binding site" evidence="10 14">
    <location>
        <position position="66"/>
    </location>
    <ligand>
        <name>substrate</name>
    </ligand>
</feature>
<keyword evidence="13" id="KW-0862">Zinc</keyword>
<comment type="cofactor">
    <cofactor evidence="4">
        <name>Zn(2+)</name>
        <dbReference type="ChEBI" id="CHEBI:29105"/>
    </cofactor>
</comment>
<dbReference type="GO" id="GO:0019323">
    <property type="term" value="P:pentose catabolic process"/>
    <property type="evidence" value="ECO:0007669"/>
    <property type="project" value="UniProtKB-UniRule"/>
</dbReference>
<feature type="binding site" evidence="10 14">
    <location>
        <begin position="197"/>
        <end position="198"/>
    </location>
    <ligand>
        <name>substrate</name>
    </ligand>
</feature>
<evidence type="ECO:0000256" key="11">
    <source>
        <dbReference type="PIRNR" id="PIRNR001461"/>
    </source>
</evidence>
<evidence type="ECO:0000256" key="1">
    <source>
        <dbReference type="ARBA" id="ARBA00001782"/>
    </source>
</evidence>
<feature type="active site" description="Proton donor" evidence="10 12">
    <location>
        <position position="175"/>
    </location>
</feature>
<dbReference type="InterPro" id="IPR011060">
    <property type="entry name" value="RibuloseP-bd_barrel"/>
</dbReference>
<dbReference type="HAMAP" id="MF_02227">
    <property type="entry name" value="RPE"/>
    <property type="match status" value="1"/>
</dbReference>
<evidence type="ECO:0000256" key="9">
    <source>
        <dbReference type="ARBA" id="ARBA00023235"/>
    </source>
</evidence>
<feature type="binding site" evidence="10 14">
    <location>
        <position position="8"/>
    </location>
    <ligand>
        <name>substrate</name>
    </ligand>
</feature>
<evidence type="ECO:0000256" key="7">
    <source>
        <dbReference type="ARBA" id="ARBA00013188"/>
    </source>
</evidence>
<dbReference type="Pfam" id="PF00834">
    <property type="entry name" value="Ribul_P_3_epim"/>
    <property type="match status" value="1"/>
</dbReference>
<dbReference type="PROSITE" id="PS01086">
    <property type="entry name" value="RIBUL_P_3_EPIMER_2"/>
    <property type="match status" value="1"/>
</dbReference>
<feature type="binding site" evidence="10 13">
    <location>
        <position position="35"/>
    </location>
    <ligand>
        <name>a divalent metal cation</name>
        <dbReference type="ChEBI" id="CHEBI:60240"/>
    </ligand>
</feature>
<dbReference type="NCBIfam" id="NF004076">
    <property type="entry name" value="PRK05581.1-4"/>
    <property type="match status" value="1"/>
</dbReference>
<comment type="catalytic activity">
    <reaction evidence="1 10 11">
        <text>D-ribulose 5-phosphate = D-xylulose 5-phosphate</text>
        <dbReference type="Rhea" id="RHEA:13677"/>
        <dbReference type="ChEBI" id="CHEBI:57737"/>
        <dbReference type="ChEBI" id="CHEBI:58121"/>
        <dbReference type="EC" id="5.1.3.1"/>
    </reaction>
</comment>
<dbReference type="Gene3D" id="3.20.20.70">
    <property type="entry name" value="Aldolase class I"/>
    <property type="match status" value="1"/>
</dbReference>
<feature type="binding site" evidence="10 13">
    <location>
        <position position="33"/>
    </location>
    <ligand>
        <name>a divalent metal cation</name>
        <dbReference type="ChEBI" id="CHEBI:60240"/>
    </ligand>
</feature>
<evidence type="ECO:0000256" key="6">
    <source>
        <dbReference type="ARBA" id="ARBA00009541"/>
    </source>
</evidence>
<evidence type="ECO:0000256" key="14">
    <source>
        <dbReference type="PIRSR" id="PIRSR001461-3"/>
    </source>
</evidence>
<evidence type="ECO:0000313" key="15">
    <source>
        <dbReference type="EMBL" id="VUX06078.1"/>
    </source>
</evidence>
<feature type="binding site" evidence="14">
    <location>
        <position position="177"/>
    </location>
    <ligand>
        <name>substrate</name>
    </ligand>
</feature>
<name>A0A564TF69_9FIRM</name>
<dbReference type="GO" id="GO:0005737">
    <property type="term" value="C:cytoplasm"/>
    <property type="evidence" value="ECO:0007669"/>
    <property type="project" value="UniProtKB-ARBA"/>
</dbReference>
<comment type="cofactor">
    <cofactor evidence="10 13">
        <name>a divalent metal cation</name>
        <dbReference type="ChEBI" id="CHEBI:60240"/>
    </cofactor>
    <text evidence="10 13">Binds 1 divalent metal cation per subunit.</text>
</comment>
<proteinExistence type="inferred from homology"/>
<dbReference type="AlphaFoldDB" id="A0A564TF69"/>
<keyword evidence="10 11" id="KW-0119">Carbohydrate metabolism</keyword>
<evidence type="ECO:0000256" key="8">
    <source>
        <dbReference type="ARBA" id="ARBA00022723"/>
    </source>
</evidence>
<evidence type="ECO:0000256" key="10">
    <source>
        <dbReference type="HAMAP-Rule" id="MF_02227"/>
    </source>
</evidence>
<sequence length="220" mass="24222">MNYVLSPSILAADFKVLGQEMKKTEENGAAYIHFDVMDGMFVPSISFGMPVLASIHDATEQFMDVHLMVQEPIRYVEAFQKAGADYVTVHLEACEDVKTTLDKIHACGMKAGLAVNPETDVKELVPYLEDVEMILIMSVHPGFGGQKFIPESLDKIRAVRAMLNEKNLETDIQVDGGIYVENVREVLDAGANVIVAGSAVFRGDAGENTAKFMEILKSYE</sequence>
<comment type="function">
    <text evidence="10">Catalyzes the reversible epimerization of D-ribulose 5-phosphate to D-xylulose 5-phosphate.</text>
</comment>
<dbReference type="SUPFAM" id="SSF51366">
    <property type="entry name" value="Ribulose-phoshate binding barrel"/>
    <property type="match status" value="1"/>
</dbReference>
<dbReference type="InterPro" id="IPR013785">
    <property type="entry name" value="Aldolase_TIM"/>
</dbReference>
<feature type="binding site" evidence="10 14">
    <location>
        <begin position="142"/>
        <end position="145"/>
    </location>
    <ligand>
        <name>substrate</name>
    </ligand>
</feature>
<gene>
    <name evidence="10 15" type="primary">rpe</name>
    <name evidence="15" type="ORF">DLSSTS7063_00024</name>
</gene>
<evidence type="ECO:0000313" key="16">
    <source>
        <dbReference type="Proteomes" id="UP000398619"/>
    </source>
</evidence>
<comment type="similarity">
    <text evidence="6 10 11">Belongs to the ribulose-phosphate 3-epimerase family.</text>
</comment>
<protein>
    <recommendedName>
        <fullName evidence="7 10">Ribulose-phosphate 3-epimerase</fullName>
        <ecNumber evidence="7 10">5.1.3.1</ecNumber>
    </recommendedName>
</protein>
<evidence type="ECO:0000256" key="2">
    <source>
        <dbReference type="ARBA" id="ARBA00001936"/>
    </source>
</evidence>
<dbReference type="FunFam" id="3.20.20.70:FF:000004">
    <property type="entry name" value="Ribulose-phosphate 3-epimerase"/>
    <property type="match status" value="1"/>
</dbReference>
<dbReference type="Proteomes" id="UP000398619">
    <property type="component" value="Unassembled WGS sequence"/>
</dbReference>
<comment type="cofactor">
    <cofactor evidence="2">
        <name>Mn(2+)</name>
        <dbReference type="ChEBI" id="CHEBI:29035"/>
    </cofactor>
</comment>
<evidence type="ECO:0000256" key="4">
    <source>
        <dbReference type="ARBA" id="ARBA00001947"/>
    </source>
</evidence>
<evidence type="ECO:0000256" key="3">
    <source>
        <dbReference type="ARBA" id="ARBA00001941"/>
    </source>
</evidence>
<dbReference type="GO" id="GO:0006098">
    <property type="term" value="P:pentose-phosphate shunt"/>
    <property type="evidence" value="ECO:0007669"/>
    <property type="project" value="UniProtKB-UniRule"/>
</dbReference>
<dbReference type="GO" id="GO:0046872">
    <property type="term" value="F:metal ion binding"/>
    <property type="evidence" value="ECO:0007669"/>
    <property type="project" value="UniProtKB-UniRule"/>
</dbReference>
<comment type="cofactor">
    <cofactor evidence="3">
        <name>Co(2+)</name>
        <dbReference type="ChEBI" id="CHEBI:48828"/>
    </cofactor>
</comment>
<accession>A0A564TF69</accession>
<dbReference type="GO" id="GO:0004750">
    <property type="term" value="F:D-ribulose-phosphate 3-epimerase activity"/>
    <property type="evidence" value="ECO:0007669"/>
    <property type="project" value="UniProtKB-UniRule"/>
</dbReference>
<dbReference type="EC" id="5.1.3.1" evidence="7 10"/>
<dbReference type="InterPro" id="IPR000056">
    <property type="entry name" value="Ribul_P_3_epim-like"/>
</dbReference>
<dbReference type="CDD" id="cd00429">
    <property type="entry name" value="RPE"/>
    <property type="match status" value="1"/>
</dbReference>
<comment type="cofactor">
    <cofactor evidence="5">
        <name>Fe(2+)</name>
        <dbReference type="ChEBI" id="CHEBI:29033"/>
    </cofactor>
</comment>
<dbReference type="NCBIfam" id="TIGR01163">
    <property type="entry name" value="rpe"/>
    <property type="match status" value="1"/>
</dbReference>
<evidence type="ECO:0000256" key="5">
    <source>
        <dbReference type="ARBA" id="ARBA00001954"/>
    </source>
</evidence>
<feature type="binding site" evidence="10 13">
    <location>
        <position position="66"/>
    </location>
    <ligand>
        <name>a divalent metal cation</name>
        <dbReference type="ChEBI" id="CHEBI:60240"/>
    </ligand>
</feature>
<keyword evidence="13" id="KW-0170">Cobalt</keyword>
<comment type="pathway">
    <text evidence="10">Carbohydrate degradation.</text>
</comment>
<keyword evidence="13" id="KW-0464">Manganese</keyword>